<dbReference type="EMBL" id="JBHTBX010000001">
    <property type="protein sequence ID" value="MFC7433155.1"/>
    <property type="molecule type" value="Genomic_DNA"/>
</dbReference>
<accession>A0ABW2R3V6</accession>
<dbReference type="InterPro" id="IPR052931">
    <property type="entry name" value="Prophage_regulatory_activator"/>
</dbReference>
<dbReference type="Proteomes" id="UP001596495">
    <property type="component" value="Unassembled WGS sequence"/>
</dbReference>
<name>A0ABW2R3V6_9BURK</name>
<organism evidence="1 2">
    <name type="scientific">Hydrogenophaga bisanensis</name>
    <dbReference type="NCBI Taxonomy" id="439611"/>
    <lineage>
        <taxon>Bacteria</taxon>
        <taxon>Pseudomonadati</taxon>
        <taxon>Pseudomonadota</taxon>
        <taxon>Betaproteobacteria</taxon>
        <taxon>Burkholderiales</taxon>
        <taxon>Comamonadaceae</taxon>
        <taxon>Hydrogenophaga</taxon>
    </lineage>
</organism>
<dbReference type="Pfam" id="PF05930">
    <property type="entry name" value="Phage_AlpA"/>
    <property type="match status" value="1"/>
</dbReference>
<sequence length="106" mass="11779">MLNSSPLKILRLKQLIALTGLCRSSIYNRLNPRSASYDHTFPQPFNLSACPGKRGAVGFLESEVQAWIEARVQTSRGRAQSTQTSAVATARTDCASAERKWEVRRV</sequence>
<dbReference type="PANTHER" id="PTHR36154:SF1">
    <property type="entry name" value="DNA-BINDING TRANSCRIPTIONAL ACTIVATOR ALPA"/>
    <property type="match status" value="1"/>
</dbReference>
<evidence type="ECO:0000313" key="2">
    <source>
        <dbReference type="Proteomes" id="UP001596495"/>
    </source>
</evidence>
<keyword evidence="2" id="KW-1185">Reference proteome</keyword>
<evidence type="ECO:0000313" key="1">
    <source>
        <dbReference type="EMBL" id="MFC7433155.1"/>
    </source>
</evidence>
<dbReference type="RefSeq" id="WP_382253627.1">
    <property type="nucleotide sequence ID" value="NZ_JBHTBX010000001.1"/>
</dbReference>
<dbReference type="InterPro" id="IPR010260">
    <property type="entry name" value="AlpA"/>
</dbReference>
<proteinExistence type="predicted"/>
<comment type="caution">
    <text evidence="1">The sequence shown here is derived from an EMBL/GenBank/DDBJ whole genome shotgun (WGS) entry which is preliminary data.</text>
</comment>
<protein>
    <submittedName>
        <fullName evidence="1">Helix-turn-helix transcriptional regulator</fullName>
    </submittedName>
</protein>
<dbReference type="PANTHER" id="PTHR36154">
    <property type="entry name" value="DNA-BINDING TRANSCRIPTIONAL ACTIVATOR ALPA"/>
    <property type="match status" value="1"/>
</dbReference>
<gene>
    <name evidence="1" type="ORF">ACFQNJ_01370</name>
</gene>
<reference evidence="2" key="1">
    <citation type="journal article" date="2019" name="Int. J. Syst. Evol. Microbiol.">
        <title>The Global Catalogue of Microorganisms (GCM) 10K type strain sequencing project: providing services to taxonomists for standard genome sequencing and annotation.</title>
        <authorList>
            <consortium name="The Broad Institute Genomics Platform"/>
            <consortium name="The Broad Institute Genome Sequencing Center for Infectious Disease"/>
            <person name="Wu L."/>
            <person name="Ma J."/>
        </authorList>
    </citation>
    <scope>NUCLEOTIDE SEQUENCE [LARGE SCALE GENOMIC DNA]</scope>
    <source>
        <strain evidence="2">CCUG 54518</strain>
    </source>
</reference>